<dbReference type="GO" id="GO:0015074">
    <property type="term" value="P:DNA integration"/>
    <property type="evidence" value="ECO:0007669"/>
    <property type="project" value="InterPro"/>
</dbReference>
<dbReference type="Proteomes" id="UP000265520">
    <property type="component" value="Unassembled WGS sequence"/>
</dbReference>
<evidence type="ECO:0000313" key="3">
    <source>
        <dbReference type="Proteomes" id="UP000265520"/>
    </source>
</evidence>
<reference evidence="2 3" key="1">
    <citation type="journal article" date="2018" name="Front. Plant Sci.">
        <title>Red Clover (Trifolium pratense) and Zigzag Clover (T. medium) - A Picture of Genomic Similarities and Differences.</title>
        <authorList>
            <person name="Dluhosova J."/>
            <person name="Istvanek J."/>
            <person name="Nedelnik J."/>
            <person name="Repkova J."/>
        </authorList>
    </citation>
    <scope>NUCLEOTIDE SEQUENCE [LARGE SCALE GENOMIC DNA]</scope>
    <source>
        <strain evidence="3">cv. 10/8</strain>
        <tissue evidence="2">Leaf</tissue>
    </source>
</reference>
<dbReference type="SUPFAM" id="SSF53098">
    <property type="entry name" value="Ribonuclease H-like"/>
    <property type="match status" value="1"/>
</dbReference>
<accession>A0A392M7K2</accession>
<dbReference type="Gene3D" id="3.30.420.10">
    <property type="entry name" value="Ribonuclease H-like superfamily/Ribonuclease H"/>
    <property type="match status" value="1"/>
</dbReference>
<protein>
    <submittedName>
        <fullName evidence="2">Gypsy retrotransposon integrase-like protein</fullName>
    </submittedName>
</protein>
<evidence type="ECO:0000313" key="2">
    <source>
        <dbReference type="EMBL" id="MCH83209.1"/>
    </source>
</evidence>
<dbReference type="InterPro" id="IPR036397">
    <property type="entry name" value="RNaseH_sf"/>
</dbReference>
<dbReference type="FunFam" id="3.30.420.10:FF:000032">
    <property type="entry name" value="Retrovirus-related Pol polyprotein from transposon 297-like Protein"/>
    <property type="match status" value="1"/>
</dbReference>
<comment type="caution">
    <text evidence="2">The sequence shown here is derived from an EMBL/GenBank/DDBJ whole genome shotgun (WGS) entry which is preliminary data.</text>
</comment>
<gene>
    <name evidence="2" type="ORF">A2U01_0004027</name>
</gene>
<keyword evidence="3" id="KW-1185">Reference proteome</keyword>
<dbReference type="AlphaFoldDB" id="A0A392M7K2"/>
<dbReference type="InterPro" id="IPR012337">
    <property type="entry name" value="RNaseH-like_sf"/>
</dbReference>
<dbReference type="PANTHER" id="PTHR37984">
    <property type="entry name" value="PROTEIN CBG26694"/>
    <property type="match status" value="1"/>
</dbReference>
<organism evidence="2 3">
    <name type="scientific">Trifolium medium</name>
    <dbReference type="NCBI Taxonomy" id="97028"/>
    <lineage>
        <taxon>Eukaryota</taxon>
        <taxon>Viridiplantae</taxon>
        <taxon>Streptophyta</taxon>
        <taxon>Embryophyta</taxon>
        <taxon>Tracheophyta</taxon>
        <taxon>Spermatophyta</taxon>
        <taxon>Magnoliopsida</taxon>
        <taxon>eudicotyledons</taxon>
        <taxon>Gunneridae</taxon>
        <taxon>Pentapetalae</taxon>
        <taxon>rosids</taxon>
        <taxon>fabids</taxon>
        <taxon>Fabales</taxon>
        <taxon>Fabaceae</taxon>
        <taxon>Papilionoideae</taxon>
        <taxon>50 kb inversion clade</taxon>
        <taxon>NPAAA clade</taxon>
        <taxon>Hologalegina</taxon>
        <taxon>IRL clade</taxon>
        <taxon>Trifolieae</taxon>
        <taxon>Trifolium</taxon>
    </lineage>
</organism>
<dbReference type="PROSITE" id="PS50994">
    <property type="entry name" value="INTEGRASE"/>
    <property type="match status" value="1"/>
</dbReference>
<dbReference type="InterPro" id="IPR001584">
    <property type="entry name" value="Integrase_cat-core"/>
</dbReference>
<dbReference type="EMBL" id="LXQA010004816">
    <property type="protein sequence ID" value="MCH83209.1"/>
    <property type="molecule type" value="Genomic_DNA"/>
</dbReference>
<feature type="domain" description="Integrase catalytic" evidence="1">
    <location>
        <begin position="34"/>
        <end position="196"/>
    </location>
</feature>
<dbReference type="Pfam" id="PF00665">
    <property type="entry name" value="rve"/>
    <property type="match status" value="1"/>
</dbReference>
<sequence>MTDAAVVRRCCLCCIRSGLLPIHAKDSSLLYQVVVLVPLIGFMRWGMDLLGPFKTAPGQLKYFIVTVDYCTKWVEAEALAKITAANVIKFFKRNILARFGVPQSVVTDNGSQFIDRKMQQLMEDFRIKQHFSSVEHPQTNGQVEAANRVILRGLKTRLDDAKGNWTEELHHVLWAYRTTPHSSTGETPFRLTYGTEAVIPVELEELSWRTAYPLQEEDNSQAIREELDIIEETRNFATIAETVTKKAAAKRYNKRVVPRRFEQGDLVLRRVDIGQWNTREGKLAQNWEGPYRIAKALGKGGYVRPHRCIKTAFFCKFLVPAPRARVGCSARSVVLFPIFILFALANPRHCSLSKLGRYFSSGSPKSLISLPTLATSR</sequence>
<dbReference type="PANTHER" id="PTHR37984:SF5">
    <property type="entry name" value="PROTEIN NYNRIN-LIKE"/>
    <property type="match status" value="1"/>
</dbReference>
<dbReference type="GO" id="GO:0003676">
    <property type="term" value="F:nucleic acid binding"/>
    <property type="evidence" value="ECO:0007669"/>
    <property type="project" value="InterPro"/>
</dbReference>
<dbReference type="InterPro" id="IPR050951">
    <property type="entry name" value="Retrovirus_Pol_polyprotein"/>
</dbReference>
<name>A0A392M7K2_9FABA</name>
<proteinExistence type="predicted"/>
<evidence type="ECO:0000259" key="1">
    <source>
        <dbReference type="PROSITE" id="PS50994"/>
    </source>
</evidence>